<sequence>MESKPPPTTTTTTPASVEHRRPPLKGPGSIGSRGGLTQIQEGRSRHSLAPPTCRLKIRFLLEQIAPLHLLAHTGVPARLEHVYTGARTPTTAFQIQMDILSFFTLREAASGDVSPASINTTNQTIAKKKKLFPPNKTSPRANQTRRRRSCDHQLTCTTFNPIPVTIQPQLASPDFLSLEMSHTASDDEAWLAFRVLLEGRGVEVEALPVTFFHTKLGEKPEFTGFRR</sequence>
<dbReference type="AlphaFoldDB" id="A0A5C6P940"/>
<accession>A0A5C6P940</accession>
<evidence type="ECO:0000313" key="3">
    <source>
        <dbReference type="Proteomes" id="UP000324091"/>
    </source>
</evidence>
<organism evidence="2 3">
    <name type="scientific">Takifugu flavidus</name>
    <name type="common">sansaifugu</name>
    <dbReference type="NCBI Taxonomy" id="433684"/>
    <lineage>
        <taxon>Eukaryota</taxon>
        <taxon>Metazoa</taxon>
        <taxon>Chordata</taxon>
        <taxon>Craniata</taxon>
        <taxon>Vertebrata</taxon>
        <taxon>Euteleostomi</taxon>
        <taxon>Actinopterygii</taxon>
        <taxon>Neopterygii</taxon>
        <taxon>Teleostei</taxon>
        <taxon>Neoteleostei</taxon>
        <taxon>Acanthomorphata</taxon>
        <taxon>Eupercaria</taxon>
        <taxon>Tetraodontiformes</taxon>
        <taxon>Tetradontoidea</taxon>
        <taxon>Tetraodontidae</taxon>
        <taxon>Takifugu</taxon>
    </lineage>
</organism>
<reference evidence="2 3" key="1">
    <citation type="submission" date="2019-04" db="EMBL/GenBank/DDBJ databases">
        <title>Chromosome genome assembly for Takifugu flavidus.</title>
        <authorList>
            <person name="Xiao S."/>
        </authorList>
    </citation>
    <scope>NUCLEOTIDE SEQUENCE [LARGE SCALE GENOMIC DNA]</scope>
    <source>
        <strain evidence="2">HTHZ2018</strain>
        <tissue evidence="2">Muscle</tissue>
    </source>
</reference>
<keyword evidence="3" id="KW-1185">Reference proteome</keyword>
<dbReference type="Proteomes" id="UP000324091">
    <property type="component" value="Chromosome 14"/>
</dbReference>
<evidence type="ECO:0000313" key="2">
    <source>
        <dbReference type="EMBL" id="TWW75218.1"/>
    </source>
</evidence>
<name>A0A5C6P940_9TELE</name>
<gene>
    <name evidence="2" type="ORF">D4764_14G0012210</name>
</gene>
<dbReference type="EMBL" id="RHFK02000006">
    <property type="protein sequence ID" value="TWW75218.1"/>
    <property type="molecule type" value="Genomic_DNA"/>
</dbReference>
<comment type="caution">
    <text evidence="2">The sequence shown here is derived from an EMBL/GenBank/DDBJ whole genome shotgun (WGS) entry which is preliminary data.</text>
</comment>
<evidence type="ECO:0000256" key="1">
    <source>
        <dbReference type="SAM" id="MobiDB-lite"/>
    </source>
</evidence>
<protein>
    <submittedName>
        <fullName evidence="2">Uncharacterized protein</fullName>
    </submittedName>
</protein>
<feature type="region of interest" description="Disordered" evidence="1">
    <location>
        <begin position="1"/>
        <end position="47"/>
    </location>
</feature>
<proteinExistence type="predicted"/>